<dbReference type="EMBL" id="JAUSWG010000011">
    <property type="protein sequence ID" value="MDQ0557390.1"/>
    <property type="molecule type" value="Genomic_DNA"/>
</dbReference>
<comment type="caution">
    <text evidence="2">The sequence shown here is derived from an EMBL/GenBank/DDBJ whole genome shotgun (WGS) entry which is preliminary data.</text>
</comment>
<dbReference type="InterPro" id="IPR051922">
    <property type="entry name" value="Bact_Sporulation_Assoc"/>
</dbReference>
<evidence type="ECO:0000313" key="2">
    <source>
        <dbReference type="EMBL" id="MDQ0557390.1"/>
    </source>
</evidence>
<dbReference type="RefSeq" id="WP_307508345.1">
    <property type="nucleotide sequence ID" value="NZ_BAAACE010000009.1"/>
</dbReference>
<feature type="domain" description="Sporulation stage II protein D amidase enhancer LytB N-terminal" evidence="1">
    <location>
        <begin position="73"/>
        <end position="177"/>
    </location>
</feature>
<dbReference type="PANTHER" id="PTHR30032:SF4">
    <property type="entry name" value="AMIDASE ENHANCER"/>
    <property type="match status" value="1"/>
</dbReference>
<proteinExistence type="predicted"/>
<dbReference type="InterPro" id="IPR013693">
    <property type="entry name" value="SpoIID/LytB_N"/>
</dbReference>
<dbReference type="InterPro" id="IPR014225">
    <property type="entry name" value="Spore_II_D_firmicutes"/>
</dbReference>
<accession>A0ABU0N2N4</accession>
<protein>
    <submittedName>
        <fullName evidence="2">Stage II sporulation protein D</fullName>
    </submittedName>
</protein>
<evidence type="ECO:0000313" key="3">
    <source>
        <dbReference type="Proteomes" id="UP001232584"/>
    </source>
</evidence>
<name>A0ABU0N2N4_9FIRM</name>
<dbReference type="NCBIfam" id="TIGR02669">
    <property type="entry name" value="SpoIID_LytB"/>
    <property type="match status" value="1"/>
</dbReference>
<evidence type="ECO:0000259" key="1">
    <source>
        <dbReference type="Pfam" id="PF08486"/>
    </source>
</evidence>
<dbReference type="InterPro" id="IPR013486">
    <property type="entry name" value="SpoIID/LytB"/>
</dbReference>
<dbReference type="PANTHER" id="PTHR30032">
    <property type="entry name" value="N-ACETYLMURAMOYL-L-ALANINE AMIDASE-RELATED"/>
    <property type="match status" value="1"/>
</dbReference>
<gene>
    <name evidence="2" type="ORF">QOZ92_002519</name>
</gene>
<keyword evidence="3" id="KW-1185">Reference proteome</keyword>
<organism evidence="2 3">
    <name type="scientific">Paraclostridium ghonii</name>
    <dbReference type="NCBI Taxonomy" id="29358"/>
    <lineage>
        <taxon>Bacteria</taxon>
        <taxon>Bacillati</taxon>
        <taxon>Bacillota</taxon>
        <taxon>Clostridia</taxon>
        <taxon>Peptostreptococcales</taxon>
        <taxon>Peptostreptococcaceae</taxon>
        <taxon>Paraclostridium</taxon>
    </lineage>
</organism>
<dbReference type="Pfam" id="PF08486">
    <property type="entry name" value="SpoIID"/>
    <property type="match status" value="1"/>
</dbReference>
<dbReference type="Proteomes" id="UP001232584">
    <property type="component" value="Unassembled WGS sequence"/>
</dbReference>
<reference evidence="2 3" key="1">
    <citation type="submission" date="2023-07" db="EMBL/GenBank/DDBJ databases">
        <title>Genomic Encyclopedia of Type Strains, Phase IV (KMG-IV): sequencing the most valuable type-strain genomes for metagenomic binning, comparative biology and taxonomic classification.</title>
        <authorList>
            <person name="Goeker M."/>
        </authorList>
    </citation>
    <scope>NUCLEOTIDE SEQUENCE [LARGE SCALE GENOMIC DNA]</scope>
    <source>
        <strain evidence="2 3">DSM 15049</strain>
    </source>
</reference>
<sequence length="346" mass="39154">MKNPVLVLASTVLVTAAIPVCISLFAYNSHSKTDILPHIQNKLKIETKLKLEKKKNVKSYETIDKESPKIKVYNHKKGIVETLDIEDYLCGVLAGEMSAEFNKEALKAQAVAARTFTVYNENSGKHNNAVVCTDFKHCQEYKSKKELLSKNGQDWMDKFYAKIEQAVKETKGQIIVYNDKPILPLYFSTSSGNTENSEEVFSTKYPYLRSVDSPYDKNAPKYASNVKINNSDFINIIKKGFPKMQISDGKLSKQISIEERSNGGSVEKIKVANTELTGRDIRSLFNLNSANFDLKFNKDYVDIIVKGYGHGVGMSQWGAEGMANDGYKYYEILEHYYSNIDIKDTY</sequence>
<dbReference type="NCBIfam" id="TIGR02870">
    <property type="entry name" value="spore_II_D"/>
    <property type="match status" value="1"/>
</dbReference>